<organism evidence="7 8">
    <name type="scientific">Sphingomonas insulae</name>
    <dbReference type="NCBI Taxonomy" id="424800"/>
    <lineage>
        <taxon>Bacteria</taxon>
        <taxon>Pseudomonadati</taxon>
        <taxon>Pseudomonadota</taxon>
        <taxon>Alphaproteobacteria</taxon>
        <taxon>Sphingomonadales</taxon>
        <taxon>Sphingomonadaceae</taxon>
        <taxon>Sphingomonas</taxon>
    </lineage>
</organism>
<keyword evidence="8" id="KW-1185">Reference proteome</keyword>
<evidence type="ECO:0000256" key="5">
    <source>
        <dbReference type="ARBA" id="ARBA00023237"/>
    </source>
</evidence>
<evidence type="ECO:0000256" key="6">
    <source>
        <dbReference type="SAM" id="SignalP"/>
    </source>
</evidence>
<reference evidence="8" key="1">
    <citation type="journal article" date="2019" name="Int. J. Syst. Evol. Microbiol.">
        <title>The Global Catalogue of Microorganisms (GCM) 10K type strain sequencing project: providing services to taxonomists for standard genome sequencing and annotation.</title>
        <authorList>
            <consortium name="The Broad Institute Genomics Platform"/>
            <consortium name="The Broad Institute Genome Sequencing Center for Infectious Disease"/>
            <person name="Wu L."/>
            <person name="Ma J."/>
        </authorList>
    </citation>
    <scope>NUCLEOTIDE SEQUENCE [LARGE SCALE GENOMIC DNA]</scope>
    <source>
        <strain evidence="8">JCM 14603</strain>
    </source>
</reference>
<evidence type="ECO:0000256" key="2">
    <source>
        <dbReference type="ARBA" id="ARBA00005722"/>
    </source>
</evidence>
<dbReference type="RefSeq" id="WP_163958480.1">
    <property type="nucleotide sequence ID" value="NZ_BAAAES010000009.1"/>
</dbReference>
<dbReference type="EMBL" id="BAAAES010000009">
    <property type="protein sequence ID" value="GAA0672003.1"/>
    <property type="molecule type" value="Genomic_DNA"/>
</dbReference>
<feature type="signal peptide" evidence="6">
    <location>
        <begin position="1"/>
        <end position="24"/>
    </location>
</feature>
<keyword evidence="3 6" id="KW-0732">Signal</keyword>
<dbReference type="Proteomes" id="UP001500238">
    <property type="component" value="Unassembled WGS sequence"/>
</dbReference>
<dbReference type="InterPro" id="IPR010583">
    <property type="entry name" value="MipA"/>
</dbReference>
<evidence type="ECO:0000256" key="1">
    <source>
        <dbReference type="ARBA" id="ARBA00004442"/>
    </source>
</evidence>
<comment type="subcellular location">
    <subcellularLocation>
        <location evidence="1">Cell outer membrane</location>
    </subcellularLocation>
</comment>
<proteinExistence type="inferred from homology"/>
<name>A0ABP3T3W1_9SPHN</name>
<evidence type="ECO:0000313" key="7">
    <source>
        <dbReference type="EMBL" id="GAA0672003.1"/>
    </source>
</evidence>
<keyword evidence="4" id="KW-0472">Membrane</keyword>
<gene>
    <name evidence="7" type="ORF">GCM10009102_23900</name>
</gene>
<comment type="similarity">
    <text evidence="2">Belongs to the MipA/OmpV family.</text>
</comment>
<sequence length="266" mass="28076">MESIRHIALALLASAGLGVVPVHAQEAAPDAPRRTRIGLGPQLVPSYPGSDSVSLRPFVDVSRTRGDTPFAFEAPDESAGFPVLRDNRFQFGPSIGFEGRRRSRDVGGALPSVGFTVEVGGFAQYALTDALRVRVEARQGIGGHKGLIGMVGADYVARDADRWLFSIGPRLTLSGSRYNRAYFGVAAADAVRAGLPAFRADGGVQAVGATAGALRQLTTHWGVSGYAKYDRLVDDPGRSPVVRAFGSRNQLSGGLALSYTFGAGMR</sequence>
<comment type="caution">
    <text evidence="7">The sequence shown here is derived from an EMBL/GenBank/DDBJ whole genome shotgun (WGS) entry which is preliminary data.</text>
</comment>
<evidence type="ECO:0000256" key="3">
    <source>
        <dbReference type="ARBA" id="ARBA00022729"/>
    </source>
</evidence>
<accession>A0ABP3T3W1</accession>
<dbReference type="PANTHER" id="PTHR38776:SF1">
    <property type="entry name" value="MLTA-INTERACTING PROTEIN-RELATED"/>
    <property type="match status" value="1"/>
</dbReference>
<evidence type="ECO:0000256" key="4">
    <source>
        <dbReference type="ARBA" id="ARBA00023136"/>
    </source>
</evidence>
<evidence type="ECO:0000313" key="8">
    <source>
        <dbReference type="Proteomes" id="UP001500238"/>
    </source>
</evidence>
<keyword evidence="5" id="KW-0998">Cell outer membrane</keyword>
<dbReference type="Pfam" id="PF06629">
    <property type="entry name" value="MipA"/>
    <property type="match status" value="1"/>
</dbReference>
<feature type="chain" id="PRO_5045548563" evidence="6">
    <location>
        <begin position="25"/>
        <end position="266"/>
    </location>
</feature>
<protein>
    <submittedName>
        <fullName evidence="7">MipA/OmpV family protein</fullName>
    </submittedName>
</protein>
<dbReference type="PANTHER" id="PTHR38776">
    <property type="entry name" value="MLTA-INTERACTING PROTEIN-RELATED"/>
    <property type="match status" value="1"/>
</dbReference>